<dbReference type="Proteomes" id="UP000503840">
    <property type="component" value="Unassembled WGS sequence"/>
</dbReference>
<protein>
    <submittedName>
        <fullName evidence="1">Uncharacterized protein</fullName>
    </submittedName>
</protein>
<organism evidence="1 2">
    <name type="scientific">Desulfovibrio subterraneus</name>
    <dbReference type="NCBI Taxonomy" id="2718620"/>
    <lineage>
        <taxon>Bacteria</taxon>
        <taxon>Pseudomonadati</taxon>
        <taxon>Thermodesulfobacteriota</taxon>
        <taxon>Desulfovibrionia</taxon>
        <taxon>Desulfovibrionales</taxon>
        <taxon>Desulfovibrionaceae</taxon>
        <taxon>Desulfovibrio</taxon>
    </lineage>
</organism>
<name>A0A7J0BL01_9BACT</name>
<dbReference type="EMBL" id="BLVO01000013">
    <property type="protein sequence ID" value="GFM33921.1"/>
    <property type="molecule type" value="Genomic_DNA"/>
</dbReference>
<comment type="caution">
    <text evidence="1">The sequence shown here is derived from an EMBL/GenBank/DDBJ whole genome shotgun (WGS) entry which is preliminary data.</text>
</comment>
<evidence type="ECO:0000313" key="2">
    <source>
        <dbReference type="Proteomes" id="UP000503840"/>
    </source>
</evidence>
<reference evidence="1 2" key="1">
    <citation type="submission" date="2020-05" db="EMBL/GenBank/DDBJ databases">
        <title>Draft genome sequence of Desulfovibrio sp. strain HN2T.</title>
        <authorList>
            <person name="Ueno A."/>
            <person name="Tamazawa S."/>
            <person name="Tamamura S."/>
            <person name="Murakami T."/>
            <person name="Kiyama T."/>
            <person name="Inomata H."/>
            <person name="Amano Y."/>
            <person name="Miyakawa K."/>
            <person name="Tamaki H."/>
            <person name="Naganuma T."/>
            <person name="Kaneko K."/>
        </authorList>
    </citation>
    <scope>NUCLEOTIDE SEQUENCE [LARGE SCALE GENOMIC DNA]</scope>
    <source>
        <strain evidence="1 2">HN2</strain>
    </source>
</reference>
<dbReference type="AlphaFoldDB" id="A0A7J0BL01"/>
<proteinExistence type="predicted"/>
<accession>A0A7J0BL01</accession>
<evidence type="ECO:0000313" key="1">
    <source>
        <dbReference type="EMBL" id="GFM33921.1"/>
    </source>
</evidence>
<keyword evidence="2" id="KW-1185">Reference proteome</keyword>
<sequence length="81" mass="8884">MPRPAGGPFSGSVVAGTWSRLCNGSVTVRTARKLRALACKCNHPVFFEKHLPEDLGAVRILSSVLDKLRFSRQKLHKPNDG</sequence>
<gene>
    <name evidence="1" type="ORF">DSM101010T_22860</name>
</gene>